<dbReference type="HAMAP" id="MF_00148">
    <property type="entry name" value="UDG"/>
    <property type="match status" value="1"/>
</dbReference>
<keyword evidence="4" id="KW-0234">DNA repair</keyword>
<gene>
    <name evidence="6" type="ORF">UFOPK2139_00200</name>
</gene>
<dbReference type="GO" id="GO:0097510">
    <property type="term" value="P:base-excision repair, AP site formation via deaminated base removal"/>
    <property type="evidence" value="ECO:0007669"/>
    <property type="project" value="TreeGrafter"/>
</dbReference>
<dbReference type="Gene3D" id="3.40.470.10">
    <property type="entry name" value="Uracil-DNA glycosylase-like domain"/>
    <property type="match status" value="1"/>
</dbReference>
<dbReference type="InterPro" id="IPR036895">
    <property type="entry name" value="Uracil-DNA_glycosylase-like_sf"/>
</dbReference>
<dbReference type="SMART" id="SM00986">
    <property type="entry name" value="UDG"/>
    <property type="match status" value="1"/>
</dbReference>
<dbReference type="InterPro" id="IPR018085">
    <property type="entry name" value="Ura-DNA_Glyclase_AS"/>
</dbReference>
<dbReference type="PANTHER" id="PTHR11264:SF8">
    <property type="entry name" value="URACIL-DNA GLYCOSYLASE-LIKE DOMAIN-CONTAINING PROTEIN"/>
    <property type="match status" value="1"/>
</dbReference>
<dbReference type="GO" id="GO:0004844">
    <property type="term" value="F:uracil DNA N-glycosylase activity"/>
    <property type="evidence" value="ECO:0007669"/>
    <property type="project" value="InterPro"/>
</dbReference>
<organism evidence="6">
    <name type="scientific">freshwater metagenome</name>
    <dbReference type="NCBI Taxonomy" id="449393"/>
    <lineage>
        <taxon>unclassified sequences</taxon>
        <taxon>metagenomes</taxon>
        <taxon>ecological metagenomes</taxon>
    </lineage>
</organism>
<keyword evidence="2" id="KW-0227">DNA damage</keyword>
<dbReference type="GO" id="GO:0005634">
    <property type="term" value="C:nucleus"/>
    <property type="evidence" value="ECO:0007669"/>
    <property type="project" value="TreeGrafter"/>
</dbReference>
<dbReference type="PANTHER" id="PTHR11264">
    <property type="entry name" value="URACIL-DNA GLYCOSYLASE"/>
    <property type="match status" value="1"/>
</dbReference>
<comment type="similarity">
    <text evidence="1">Belongs to the uracil-DNA glycosylase (UDG) superfamily. UNG family.</text>
</comment>
<protein>
    <submittedName>
        <fullName evidence="6">Unannotated protein</fullName>
    </submittedName>
</protein>
<dbReference type="NCBIfam" id="NF003588">
    <property type="entry name" value="PRK05254.1-1"/>
    <property type="match status" value="1"/>
</dbReference>
<dbReference type="CDD" id="cd10027">
    <property type="entry name" value="UDG-F1-like"/>
    <property type="match status" value="1"/>
</dbReference>
<evidence type="ECO:0000259" key="5">
    <source>
        <dbReference type="SMART" id="SM00986"/>
    </source>
</evidence>
<name>A0A6J6J333_9ZZZZ</name>
<accession>A0A6J6J333</accession>
<dbReference type="NCBIfam" id="NF003592">
    <property type="entry name" value="PRK05254.1-5"/>
    <property type="match status" value="1"/>
</dbReference>
<dbReference type="SMART" id="SM00987">
    <property type="entry name" value="UreE_C"/>
    <property type="match status" value="1"/>
</dbReference>
<reference evidence="6" key="1">
    <citation type="submission" date="2020-05" db="EMBL/GenBank/DDBJ databases">
        <authorList>
            <person name="Chiriac C."/>
            <person name="Salcher M."/>
            <person name="Ghai R."/>
            <person name="Kavagutti S V."/>
        </authorList>
    </citation>
    <scope>NUCLEOTIDE SEQUENCE</scope>
</reference>
<dbReference type="GO" id="GO:0005739">
    <property type="term" value="C:mitochondrion"/>
    <property type="evidence" value="ECO:0007669"/>
    <property type="project" value="TreeGrafter"/>
</dbReference>
<feature type="domain" description="Uracil-DNA glycosylase-like" evidence="5">
    <location>
        <begin position="50"/>
        <end position="206"/>
    </location>
</feature>
<dbReference type="EMBL" id="CAEZVR010000022">
    <property type="protein sequence ID" value="CAB4630589.1"/>
    <property type="molecule type" value="Genomic_DNA"/>
</dbReference>
<dbReference type="Pfam" id="PF03167">
    <property type="entry name" value="UDG"/>
    <property type="match status" value="1"/>
</dbReference>
<dbReference type="InterPro" id="IPR002043">
    <property type="entry name" value="UDG_fam1"/>
</dbReference>
<dbReference type="AlphaFoldDB" id="A0A6J6J333"/>
<dbReference type="PROSITE" id="PS00130">
    <property type="entry name" value="U_DNA_GLYCOSYLASE"/>
    <property type="match status" value="1"/>
</dbReference>
<sequence>MDVSSLVRVDLVRLLPEPWHKIVNLQILESLSKSLPEQFLPDQENIFRALSIPPAHVKVVIVGQDPYPNPKYAMGMAFSVRENTNPLPASLKNIFTELEDDLGYKRTNGDLSDWKDQGVLLLNRSLTVDAHDSNSHIDLNWSQITEPIIESVARNGAIGILWGNQAAIAGKYFPKENVLTSAHPSPLSAYRGFFGSKPFSKSNLKLLEKGLSPIKW</sequence>
<evidence type="ECO:0000313" key="6">
    <source>
        <dbReference type="EMBL" id="CAB4630589.1"/>
    </source>
</evidence>
<evidence type="ECO:0000256" key="4">
    <source>
        <dbReference type="ARBA" id="ARBA00023204"/>
    </source>
</evidence>
<keyword evidence="3" id="KW-0378">Hydrolase</keyword>
<evidence type="ECO:0000256" key="2">
    <source>
        <dbReference type="ARBA" id="ARBA00022763"/>
    </source>
</evidence>
<evidence type="ECO:0000256" key="3">
    <source>
        <dbReference type="ARBA" id="ARBA00022801"/>
    </source>
</evidence>
<dbReference type="InterPro" id="IPR005122">
    <property type="entry name" value="Uracil-DNA_glycosylase-like"/>
</dbReference>
<proteinExistence type="inferred from homology"/>
<dbReference type="SUPFAM" id="SSF52141">
    <property type="entry name" value="Uracil-DNA glycosylase-like"/>
    <property type="match status" value="1"/>
</dbReference>
<evidence type="ECO:0000256" key="1">
    <source>
        <dbReference type="ARBA" id="ARBA00008184"/>
    </source>
</evidence>